<gene>
    <name evidence="1" type="ordered locus">Mbar_A2130</name>
</gene>
<sequence length="243" mass="28260">MPKNWFDYINIVKDIEQRILEGYLKLELIKDKFVTVTDNMVDDIEQQILGEYPELKLIKNKPVTVTDNMRRVAWSITPLWLFGEVINELFSRNISDFFWPNQNEMFFVPNVPEGDIIRKYTSVGLARKVGADRIAQCFALTCWGPAFDFQAIGKMIDDIAALKPKIAELDDRYGRSLLRTVVGDRYVITHAVTIEPAFPTEYIRQLGRLGYEVYYIDSEQEQLDTLKMLAENKNEEVLKDTFN</sequence>
<dbReference type="HOGENOM" id="CLU_1232763_0_0_2"/>
<accession>Q46AN1</accession>
<organism evidence="1">
    <name type="scientific">Methanosarcina barkeri (strain Fusaro / DSM 804)</name>
    <dbReference type="NCBI Taxonomy" id="269797"/>
    <lineage>
        <taxon>Archaea</taxon>
        <taxon>Methanobacteriati</taxon>
        <taxon>Methanobacteriota</taxon>
        <taxon>Stenosarchaea group</taxon>
        <taxon>Methanomicrobia</taxon>
        <taxon>Methanosarcinales</taxon>
        <taxon>Methanosarcinaceae</taxon>
        <taxon>Methanosarcina</taxon>
    </lineage>
</organism>
<dbReference type="KEGG" id="mba:Mbar_A2130"/>
<dbReference type="AlphaFoldDB" id="Q46AN1"/>
<evidence type="ECO:0000313" key="1">
    <source>
        <dbReference type="EMBL" id="AAZ71061.1"/>
    </source>
</evidence>
<dbReference type="EMBL" id="CP000099">
    <property type="protein sequence ID" value="AAZ71061.1"/>
    <property type="molecule type" value="Genomic_DNA"/>
</dbReference>
<dbReference type="PaxDb" id="269797-Mbar_A2130"/>
<protein>
    <submittedName>
        <fullName evidence="1">Uncharacterized protein</fullName>
    </submittedName>
</protein>
<name>Q46AN1_METBF</name>
<proteinExistence type="predicted"/>
<reference evidence="1" key="1">
    <citation type="submission" date="2006-06" db="EMBL/GenBank/DDBJ databases">
        <title>Complete sequence of chromosome 1 of Methanosarcina barkeri str. fusaro.</title>
        <authorList>
            <person name="Copeland A."/>
            <person name="Lucas S."/>
            <person name="Lapidus A."/>
            <person name="Barry K."/>
            <person name="Detter J.C."/>
            <person name="Glavina T."/>
            <person name="Hammon N."/>
            <person name="Israni S."/>
            <person name="Pitluck S."/>
            <person name="Goodwin L.A."/>
            <person name="Saunders E.H."/>
            <person name="Schmutz J."/>
            <person name="Larimer F."/>
            <person name="Land M."/>
            <person name="Anderson I."/>
            <person name="Richardson P."/>
        </authorList>
    </citation>
    <scope>NUCLEOTIDE SEQUENCE</scope>
    <source>
        <strain evidence="1">Fusaro</strain>
    </source>
</reference>